<evidence type="ECO:0000256" key="7">
    <source>
        <dbReference type="SAM" id="Phobius"/>
    </source>
</evidence>
<keyword evidence="3 9" id="KW-0808">Transferase</keyword>
<feature type="transmembrane region" description="Helical" evidence="7">
    <location>
        <begin position="34"/>
        <end position="55"/>
    </location>
</feature>
<dbReference type="AlphaFoldDB" id="C5C0G7"/>
<dbReference type="eggNOG" id="COG2148">
    <property type="taxonomic scope" value="Bacteria"/>
</dbReference>
<evidence type="ECO:0000256" key="4">
    <source>
        <dbReference type="ARBA" id="ARBA00022692"/>
    </source>
</evidence>
<gene>
    <name evidence="9" type="ordered locus">Bcav_3119</name>
</gene>
<organism evidence="9 10">
    <name type="scientific">Beutenbergia cavernae (strain ATCC BAA-8 / DSM 12333 / CCUG 43141 / JCM 11478 / NBRC 16432 / NCIMB 13614 / HKI 0122)</name>
    <dbReference type="NCBI Taxonomy" id="471853"/>
    <lineage>
        <taxon>Bacteria</taxon>
        <taxon>Bacillati</taxon>
        <taxon>Actinomycetota</taxon>
        <taxon>Actinomycetes</taxon>
        <taxon>Micrococcales</taxon>
        <taxon>Beutenbergiaceae</taxon>
        <taxon>Beutenbergia</taxon>
    </lineage>
</organism>
<accession>C5C0G7</accession>
<dbReference type="PANTHER" id="PTHR30576:SF10">
    <property type="entry name" value="SLL5057 PROTEIN"/>
    <property type="match status" value="1"/>
</dbReference>
<evidence type="ECO:0000259" key="8">
    <source>
        <dbReference type="Pfam" id="PF02397"/>
    </source>
</evidence>
<dbReference type="InterPro" id="IPR017475">
    <property type="entry name" value="EPS_sugar_tfrase"/>
</dbReference>
<sequence>MSLLADRLGASGVRVAGVAAPVTWPQAQGVYRRIAAGGDALIAFALVGSVAVAGWGSDRTVLAGAVAAALFVVAVAACGGYSRESLATGRRELLAPVKAGAAVAALGLVVDYAGTDVPPVLLLVALPLVVATVLAARSTQRAVVRRLRREGALLRRVLVVGSDGAAVARVVSAFDAARADGAVVVATLWTPSRPLTDVPELVVERGVDVVVVAGDVGETELRRMSWELERTAAQLVLVPELADLAAPRLRLGRVATLPALEVDLGARPARRRSKVWFDRVVGVVLLAAASVVLVPAALAVRLTSRGAVIFRQQRVGERGRTFTMLKLRTMVADAEARRSELETSSEADGPLFKMRRDPRLTRVGRVLRRFSIDELPQLVNVVRGDMSLVGPRPPLPSEVARYDATTSRRMHARPGLTGLWQVSGRSDLAWEQSVRLDLQYVDRATTWTDLRILASTVGAVIGGRGAY</sequence>
<evidence type="ECO:0000256" key="3">
    <source>
        <dbReference type="ARBA" id="ARBA00022679"/>
    </source>
</evidence>
<dbReference type="Proteomes" id="UP000007962">
    <property type="component" value="Chromosome"/>
</dbReference>
<keyword evidence="5 7" id="KW-1133">Transmembrane helix</keyword>
<keyword evidence="4 7" id="KW-0812">Transmembrane</keyword>
<name>C5C0G7_BEUC1</name>
<feature type="transmembrane region" description="Helical" evidence="7">
    <location>
        <begin position="120"/>
        <end position="139"/>
    </location>
</feature>
<protein>
    <submittedName>
        <fullName evidence="9">Exopolysaccharide biosynthesis polyprenyl glycosylphosphotransferase</fullName>
        <ecNumber evidence="9">2.7.8.6</ecNumber>
    </submittedName>
</protein>
<dbReference type="HOGENOM" id="CLU_024920_3_4_11"/>
<dbReference type="PANTHER" id="PTHR30576">
    <property type="entry name" value="COLANIC BIOSYNTHESIS UDP-GLUCOSE LIPID CARRIER TRANSFERASE"/>
    <property type="match status" value="1"/>
</dbReference>
<evidence type="ECO:0000256" key="6">
    <source>
        <dbReference type="ARBA" id="ARBA00023136"/>
    </source>
</evidence>
<dbReference type="EC" id="2.7.8.6" evidence="9"/>
<reference evidence="9 10" key="1">
    <citation type="journal article" date="2009" name="Stand. Genomic Sci.">
        <title>Complete genome sequence of Beutenbergia cavernae type strain (HKI 0122).</title>
        <authorList>
            <person name="Land M."/>
            <person name="Pukall R."/>
            <person name="Abt B."/>
            <person name="Goker M."/>
            <person name="Rohde M."/>
            <person name="Glavina Del Rio T."/>
            <person name="Tice H."/>
            <person name="Copeland A."/>
            <person name="Cheng J.F."/>
            <person name="Lucas S."/>
            <person name="Chen F."/>
            <person name="Nolan M."/>
            <person name="Bruce D."/>
            <person name="Goodwin L."/>
            <person name="Pitluck S."/>
            <person name="Ivanova N."/>
            <person name="Mavromatis K."/>
            <person name="Ovchinnikova G."/>
            <person name="Pati A."/>
            <person name="Chen A."/>
            <person name="Palaniappan K."/>
            <person name="Hauser L."/>
            <person name="Chang Y.J."/>
            <person name="Jefferies C.C."/>
            <person name="Saunders E."/>
            <person name="Brettin T."/>
            <person name="Detter J.C."/>
            <person name="Han C."/>
            <person name="Chain P."/>
            <person name="Bristow J."/>
            <person name="Eisen J.A."/>
            <person name="Markowitz V."/>
            <person name="Hugenholtz P."/>
            <person name="Kyrpides N.C."/>
            <person name="Klenk H.P."/>
            <person name="Lapidus A."/>
        </authorList>
    </citation>
    <scope>NUCLEOTIDE SEQUENCE [LARGE SCALE GENOMIC DNA]</scope>
    <source>
        <strain evidence="10">ATCC BAA-8 / DSM 12333 / NBRC 16432</strain>
    </source>
</reference>
<dbReference type="RefSeq" id="WP_015883603.1">
    <property type="nucleotide sequence ID" value="NC_012669.1"/>
</dbReference>
<feature type="domain" description="Bacterial sugar transferase" evidence="8">
    <location>
        <begin position="274"/>
        <end position="461"/>
    </location>
</feature>
<evidence type="ECO:0000256" key="2">
    <source>
        <dbReference type="ARBA" id="ARBA00006464"/>
    </source>
</evidence>
<dbReference type="NCBIfam" id="TIGR03025">
    <property type="entry name" value="EPS_sugtrans"/>
    <property type="match status" value="1"/>
</dbReference>
<evidence type="ECO:0000313" key="10">
    <source>
        <dbReference type="Proteomes" id="UP000007962"/>
    </source>
</evidence>
<evidence type="ECO:0000256" key="1">
    <source>
        <dbReference type="ARBA" id="ARBA00004141"/>
    </source>
</evidence>
<keyword evidence="10" id="KW-1185">Reference proteome</keyword>
<keyword evidence="6 7" id="KW-0472">Membrane</keyword>
<comment type="similarity">
    <text evidence="2">Belongs to the bacterial sugar transferase family.</text>
</comment>
<dbReference type="KEGG" id="bcv:Bcav_3119"/>
<dbReference type="GO" id="GO:0047360">
    <property type="term" value="F:undecaprenyl-phosphate galactose phosphotransferase activity"/>
    <property type="evidence" value="ECO:0007669"/>
    <property type="project" value="UniProtKB-EC"/>
</dbReference>
<comment type="subcellular location">
    <subcellularLocation>
        <location evidence="1">Membrane</location>
        <topology evidence="1">Multi-pass membrane protein</topology>
    </subcellularLocation>
</comment>
<feature type="transmembrane region" description="Helical" evidence="7">
    <location>
        <begin position="280"/>
        <end position="300"/>
    </location>
</feature>
<dbReference type="STRING" id="471853.Bcav_3119"/>
<feature type="transmembrane region" description="Helical" evidence="7">
    <location>
        <begin position="93"/>
        <end position="114"/>
    </location>
</feature>
<feature type="transmembrane region" description="Helical" evidence="7">
    <location>
        <begin position="61"/>
        <end position="81"/>
    </location>
</feature>
<dbReference type="Pfam" id="PF02397">
    <property type="entry name" value="Bac_transf"/>
    <property type="match status" value="1"/>
</dbReference>
<dbReference type="GO" id="GO:0016020">
    <property type="term" value="C:membrane"/>
    <property type="evidence" value="ECO:0007669"/>
    <property type="project" value="UniProtKB-SubCell"/>
</dbReference>
<proteinExistence type="inferred from homology"/>
<evidence type="ECO:0000256" key="5">
    <source>
        <dbReference type="ARBA" id="ARBA00022989"/>
    </source>
</evidence>
<dbReference type="InterPro" id="IPR003362">
    <property type="entry name" value="Bact_transf"/>
</dbReference>
<evidence type="ECO:0000313" key="9">
    <source>
        <dbReference type="EMBL" id="ACQ81363.1"/>
    </source>
</evidence>
<dbReference type="EMBL" id="CP001618">
    <property type="protein sequence ID" value="ACQ81363.1"/>
    <property type="molecule type" value="Genomic_DNA"/>
</dbReference>
<dbReference type="OrthoDB" id="9808602at2"/>